<reference evidence="3 4" key="1">
    <citation type="submission" date="2021-06" db="EMBL/GenBank/DDBJ databases">
        <title>Genome sequence of Babesia caballi.</title>
        <authorList>
            <person name="Yamagishi J."/>
            <person name="Kidaka T."/>
            <person name="Ochi A."/>
        </authorList>
    </citation>
    <scope>NUCLEOTIDE SEQUENCE [LARGE SCALE GENOMIC DNA]</scope>
    <source>
        <strain evidence="3">USDA-D6B2</strain>
    </source>
</reference>
<keyword evidence="4" id="KW-1185">Reference proteome</keyword>
<dbReference type="AlphaFoldDB" id="A0AAV4M427"/>
<dbReference type="Pfam" id="PF12785">
    <property type="entry name" value="VESA1_N"/>
    <property type="match status" value="1"/>
</dbReference>
<evidence type="ECO:0000256" key="1">
    <source>
        <dbReference type="SAM" id="MobiDB-lite"/>
    </source>
</evidence>
<dbReference type="InterPro" id="IPR024751">
    <property type="entry name" value="VESA1"/>
</dbReference>
<sequence>MTRTAVKRLTDCPSNLKEAIDWVLRVTGKDGVDKSLKNSNIEALGTEVRVLLASLKGAISPDVSGIIREIEYDDGSGYGPISKLAKALRVFVGYDGGARGTIEGTGISMRPKNNSERPYNGLEEWKKNNYAGYFFSYPKEATWLRDVTNARENGGPSQAKKLCALILLGSIPILYYGLTYLYWQSRDDTSGVWKDKQFDGRDEGSKLGGDGPLSKFMQAMGYQWKSLSKNKCGKVMKNVAKSLQDLSVSTYGKYSAFLNQLETNAKPNLERHAINYPLYGLYYAACEYFKFQYQRNNNIVYVKNIENTFNDLSISLGSYDDFQERIQAFLQQVKNIVNPSFSEPGSDGPRRPGSSRSVSASNGNSASSGHLPGSSEHGRVGQTDTIAGQPQTAADTISSSVGYVASGIVGTAAVGTGVALATNVGGVTTLIKGAIGMV</sequence>
<accession>A0AAV4M427</accession>
<proteinExistence type="predicted"/>
<feature type="compositionally biased region" description="Low complexity" evidence="1">
    <location>
        <begin position="342"/>
        <end position="369"/>
    </location>
</feature>
<dbReference type="Proteomes" id="UP001497744">
    <property type="component" value="Unassembled WGS sequence"/>
</dbReference>
<comment type="caution">
    <text evidence="3">The sequence shown here is derived from an EMBL/GenBank/DDBJ whole genome shotgun (WGS) entry which is preliminary data.</text>
</comment>
<protein>
    <submittedName>
        <fullName evidence="3">Variant erythrocyte surface antigen-1 family protein</fullName>
    </submittedName>
</protein>
<dbReference type="EMBL" id="BPLF01000005">
    <property type="protein sequence ID" value="GIX65579.1"/>
    <property type="molecule type" value="Genomic_DNA"/>
</dbReference>
<dbReference type="GeneID" id="94197060"/>
<keyword evidence="2" id="KW-1133">Transmembrane helix</keyword>
<evidence type="ECO:0000313" key="3">
    <source>
        <dbReference type="EMBL" id="GIX65579.1"/>
    </source>
</evidence>
<keyword evidence="2" id="KW-0472">Membrane</keyword>
<dbReference type="RefSeq" id="XP_067717648.1">
    <property type="nucleotide sequence ID" value="XM_067861547.1"/>
</dbReference>
<name>A0AAV4M427_BABCB</name>
<evidence type="ECO:0000256" key="2">
    <source>
        <dbReference type="SAM" id="Phobius"/>
    </source>
</evidence>
<feature type="transmembrane region" description="Helical" evidence="2">
    <location>
        <begin position="162"/>
        <end position="183"/>
    </location>
</feature>
<organism evidence="3 4">
    <name type="scientific">Babesia caballi</name>
    <dbReference type="NCBI Taxonomy" id="5871"/>
    <lineage>
        <taxon>Eukaryota</taxon>
        <taxon>Sar</taxon>
        <taxon>Alveolata</taxon>
        <taxon>Apicomplexa</taxon>
        <taxon>Aconoidasida</taxon>
        <taxon>Piroplasmida</taxon>
        <taxon>Babesiidae</taxon>
        <taxon>Babesia</taxon>
    </lineage>
</organism>
<evidence type="ECO:0000313" key="4">
    <source>
        <dbReference type="Proteomes" id="UP001497744"/>
    </source>
</evidence>
<keyword evidence="2" id="KW-0812">Transmembrane</keyword>
<gene>
    <name evidence="3" type="ORF">BcabD6B2_50140</name>
</gene>
<feature type="region of interest" description="Disordered" evidence="1">
    <location>
        <begin position="340"/>
        <end position="383"/>
    </location>
</feature>